<dbReference type="GO" id="GO:0004672">
    <property type="term" value="F:protein kinase activity"/>
    <property type="evidence" value="ECO:0007669"/>
    <property type="project" value="UniProtKB-ARBA"/>
</dbReference>
<dbReference type="InterPro" id="IPR008207">
    <property type="entry name" value="Sig_transdc_His_kin_Hpt_dom"/>
</dbReference>
<feature type="domain" description="HPt" evidence="2">
    <location>
        <begin position="24"/>
        <end position="120"/>
    </location>
</feature>
<gene>
    <name evidence="3" type="ORF">CA13_51340</name>
</gene>
<dbReference type="PROSITE" id="PS50894">
    <property type="entry name" value="HPT"/>
    <property type="match status" value="1"/>
</dbReference>
<dbReference type="OrthoDB" id="281754at2"/>
<dbReference type="Proteomes" id="UP000315010">
    <property type="component" value="Unassembled WGS sequence"/>
</dbReference>
<evidence type="ECO:0000256" key="1">
    <source>
        <dbReference type="PROSITE-ProRule" id="PRU00110"/>
    </source>
</evidence>
<accession>A0A5C5Z991</accession>
<dbReference type="SUPFAM" id="SSF47226">
    <property type="entry name" value="Histidine-containing phosphotransfer domain, HPT domain"/>
    <property type="match status" value="1"/>
</dbReference>
<evidence type="ECO:0000313" key="3">
    <source>
        <dbReference type="EMBL" id="TWT83667.1"/>
    </source>
</evidence>
<dbReference type="RefSeq" id="WP_146400964.1">
    <property type="nucleotide sequence ID" value="NZ_SJPJ01000001.1"/>
</dbReference>
<comment type="caution">
    <text evidence="3">The sequence shown here is derived from an EMBL/GenBank/DDBJ whole genome shotgun (WGS) entry which is preliminary data.</text>
</comment>
<keyword evidence="4" id="KW-1185">Reference proteome</keyword>
<feature type="modified residue" description="Phosphohistidine" evidence="1">
    <location>
        <position position="63"/>
    </location>
</feature>
<reference evidence="3 4" key="1">
    <citation type="submission" date="2019-02" db="EMBL/GenBank/DDBJ databases">
        <title>Deep-cultivation of Planctomycetes and their phenomic and genomic characterization uncovers novel biology.</title>
        <authorList>
            <person name="Wiegand S."/>
            <person name="Jogler M."/>
            <person name="Boedeker C."/>
            <person name="Pinto D."/>
            <person name="Vollmers J."/>
            <person name="Rivas-Marin E."/>
            <person name="Kohn T."/>
            <person name="Peeters S.H."/>
            <person name="Heuer A."/>
            <person name="Rast P."/>
            <person name="Oberbeckmann S."/>
            <person name="Bunk B."/>
            <person name="Jeske O."/>
            <person name="Meyerdierks A."/>
            <person name="Storesund J.E."/>
            <person name="Kallscheuer N."/>
            <person name="Luecker S."/>
            <person name="Lage O.M."/>
            <person name="Pohl T."/>
            <person name="Merkel B.J."/>
            <person name="Hornburger P."/>
            <person name="Mueller R.-W."/>
            <person name="Bruemmer F."/>
            <person name="Labrenz M."/>
            <person name="Spormann A.M."/>
            <person name="Op Den Camp H."/>
            <person name="Overmann J."/>
            <person name="Amann R."/>
            <person name="Jetten M.S.M."/>
            <person name="Mascher T."/>
            <person name="Medema M.H."/>
            <person name="Devos D.P."/>
            <person name="Kaster A.-K."/>
            <person name="Ovreas L."/>
            <person name="Rohde M."/>
            <person name="Galperin M.Y."/>
            <person name="Jogler C."/>
        </authorList>
    </citation>
    <scope>NUCLEOTIDE SEQUENCE [LARGE SCALE GENOMIC DNA]</scope>
    <source>
        <strain evidence="3 4">CA13</strain>
    </source>
</reference>
<dbReference type="AlphaFoldDB" id="A0A5C5Z991"/>
<evidence type="ECO:0000259" key="2">
    <source>
        <dbReference type="PROSITE" id="PS50894"/>
    </source>
</evidence>
<dbReference type="InterPro" id="IPR036641">
    <property type="entry name" value="HPT_dom_sf"/>
</dbReference>
<proteinExistence type="predicted"/>
<organism evidence="3 4">
    <name type="scientific">Novipirellula herctigrandis</name>
    <dbReference type="NCBI Taxonomy" id="2527986"/>
    <lineage>
        <taxon>Bacteria</taxon>
        <taxon>Pseudomonadati</taxon>
        <taxon>Planctomycetota</taxon>
        <taxon>Planctomycetia</taxon>
        <taxon>Pirellulales</taxon>
        <taxon>Pirellulaceae</taxon>
        <taxon>Novipirellula</taxon>
    </lineage>
</organism>
<evidence type="ECO:0000313" key="4">
    <source>
        <dbReference type="Proteomes" id="UP000315010"/>
    </source>
</evidence>
<dbReference type="Pfam" id="PF01627">
    <property type="entry name" value="Hpt"/>
    <property type="match status" value="1"/>
</dbReference>
<dbReference type="Gene3D" id="1.20.120.160">
    <property type="entry name" value="HPT domain"/>
    <property type="match status" value="1"/>
</dbReference>
<dbReference type="GO" id="GO:0000160">
    <property type="term" value="P:phosphorelay signal transduction system"/>
    <property type="evidence" value="ECO:0007669"/>
    <property type="project" value="InterPro"/>
</dbReference>
<name>A0A5C5Z991_9BACT</name>
<keyword evidence="1" id="KW-0597">Phosphoprotein</keyword>
<sequence>MNSSTERSAPVVNRDELIDRMMGSIPMAERMLKRFVDTANADFDLMESTVRLGDKPAIASLAHRHKGTAQTMAIPRVAQCAAELEQRAHTDPTSKLLAILGEMRMLHDEVRQVQQLGLANLI</sequence>
<protein>
    <submittedName>
        <fullName evidence="3">Hpt domain protein</fullName>
    </submittedName>
</protein>
<dbReference type="EMBL" id="SJPJ01000001">
    <property type="protein sequence ID" value="TWT83667.1"/>
    <property type="molecule type" value="Genomic_DNA"/>
</dbReference>